<name>M1K865_ENCCN</name>
<dbReference type="EMBL" id="KC513607">
    <property type="protein sequence ID" value="AGE95442.1"/>
    <property type="molecule type" value="Genomic_DNA"/>
</dbReference>
<organism evidence="2">
    <name type="scientific">Encephalitozoon cuniculi</name>
    <name type="common">Microsporidian parasite</name>
    <dbReference type="NCBI Taxonomy" id="6035"/>
    <lineage>
        <taxon>Eukaryota</taxon>
        <taxon>Fungi</taxon>
        <taxon>Fungi incertae sedis</taxon>
        <taxon>Microsporidia</taxon>
        <taxon>Unikaryonidae</taxon>
        <taxon>Encephalitozoon</taxon>
    </lineage>
</organism>
<keyword evidence="1" id="KW-0732">Signal</keyword>
<accession>M1K865</accession>
<evidence type="ECO:0000313" key="2">
    <source>
        <dbReference type="EMBL" id="AGE95442.1"/>
    </source>
</evidence>
<dbReference type="AlphaFoldDB" id="M1K865"/>
<evidence type="ECO:0000256" key="1">
    <source>
        <dbReference type="SAM" id="SignalP"/>
    </source>
</evidence>
<feature type="chain" id="PRO_5004015621" evidence="1">
    <location>
        <begin position="20"/>
        <end position="243"/>
    </location>
</feature>
<dbReference type="VEuPathDB" id="MicrosporidiaDB:ECU05_1040"/>
<dbReference type="VEuPathDB" id="MicrosporidiaDB:M970_051040"/>
<dbReference type="VEuPathDB" id="MicrosporidiaDB:AEWQ_051040"/>
<reference evidence="2" key="1">
    <citation type="journal article" date="2013" name="Eukaryot. Cell">
        <title>Extremely Reduced Levels of Heterozygosity in the Vertebrate Pathogen Encephalitozoon cuniculi.</title>
        <authorList>
            <person name="Selman M."/>
            <person name="Sak B."/>
            <person name="Kvac M."/>
            <person name="Farinelli L."/>
            <person name="Weiss L.M."/>
            <person name="Corradi N."/>
        </authorList>
    </citation>
    <scope>NUCLEOTIDE SEQUENCE</scope>
</reference>
<dbReference type="SMR" id="M1K865"/>
<dbReference type="VEuPathDB" id="MicrosporidiaDB:AEWD_051040"/>
<proteinExistence type="predicted"/>
<dbReference type="Gene3D" id="1.10.530.10">
    <property type="match status" value="1"/>
</dbReference>
<gene>
    <name evidence="2" type="ORF">ECU05_1040</name>
</gene>
<dbReference type="VEuPathDB" id="MicrosporidiaDB:AEWR_051040"/>
<protein>
    <submittedName>
        <fullName evidence="2">Uncharacterized protein</fullName>
    </submittedName>
</protein>
<sequence length="243" mass="28548">MKSLPLLGILAFAANRLSAKHISHHYDVHIMGNYVDSLKKANPPSESNEMISKARYLNKVYFDICEPAYRDAGAIMTQERFKYIALVLNFLYEFCSAREYELAAVTATVLHNTSYLRIFEAPGSDKYKPRGIFQICTKKNYAILESIAFFYHDYVENPERVGTFSIHVLVDITCFWLHMSFAKKRRIDIYDVLSICNPSEYEILRNKSKYSREEVKKAEERFANRDEIYQKMLSIIYINYYRE</sequence>
<feature type="signal peptide" evidence="1">
    <location>
        <begin position="1"/>
        <end position="19"/>
    </location>
</feature>